<proteinExistence type="inferred from homology"/>
<comment type="subcellular location">
    <subcellularLocation>
        <location evidence="1">Membrane</location>
        <topology evidence="1">Lipid-anchor</topology>
    </subcellularLocation>
</comment>
<evidence type="ECO:0000256" key="2">
    <source>
        <dbReference type="ARBA" id="ARBA00008973"/>
    </source>
</evidence>
<evidence type="ECO:0000256" key="4">
    <source>
        <dbReference type="ARBA" id="ARBA00023136"/>
    </source>
</evidence>
<dbReference type="GO" id="GO:0016020">
    <property type="term" value="C:membrane"/>
    <property type="evidence" value="ECO:0007669"/>
    <property type="project" value="UniProtKB-SubCell"/>
</dbReference>
<organism evidence="8 9">
    <name type="scientific">Caballeronia arationis</name>
    <dbReference type="NCBI Taxonomy" id="1777142"/>
    <lineage>
        <taxon>Bacteria</taxon>
        <taxon>Pseudomonadati</taxon>
        <taxon>Pseudomonadota</taxon>
        <taxon>Betaproteobacteria</taxon>
        <taxon>Burkholderiales</taxon>
        <taxon>Burkholderiaceae</taxon>
        <taxon>Caballeronia</taxon>
    </lineage>
</organism>
<dbReference type="CDD" id="cd13598">
    <property type="entry name" value="PBP2_lipoprotein_IlpA_like"/>
    <property type="match status" value="1"/>
</dbReference>
<evidence type="ECO:0000313" key="8">
    <source>
        <dbReference type="EMBL" id="SOE53115.1"/>
    </source>
</evidence>
<accession>A0A7Z7I2P2</accession>
<comment type="similarity">
    <text evidence="2">Belongs to the NlpA lipoprotein family.</text>
</comment>
<dbReference type="RefSeq" id="WP_062640143.1">
    <property type="nucleotide sequence ID" value="NZ_FCOG02000075.1"/>
</dbReference>
<dbReference type="InterPro" id="IPR004872">
    <property type="entry name" value="Lipoprotein_NlpA"/>
</dbReference>
<name>A0A7Z7I2P2_9BURK</name>
<dbReference type="Pfam" id="PF03180">
    <property type="entry name" value="Lipoprotein_9"/>
    <property type="match status" value="1"/>
</dbReference>
<evidence type="ECO:0000256" key="7">
    <source>
        <dbReference type="SAM" id="SignalP"/>
    </source>
</evidence>
<evidence type="ECO:0000256" key="3">
    <source>
        <dbReference type="ARBA" id="ARBA00022729"/>
    </source>
</evidence>
<dbReference type="Proteomes" id="UP000219522">
    <property type="component" value="Unassembled WGS sequence"/>
</dbReference>
<keyword evidence="5" id="KW-0564">Palmitate</keyword>
<comment type="caution">
    <text evidence="8">The sequence shown here is derived from an EMBL/GenBank/DDBJ whole genome shotgun (WGS) entry which is preliminary data.</text>
</comment>
<dbReference type="AlphaFoldDB" id="A0A7Z7I2P2"/>
<evidence type="ECO:0000313" key="9">
    <source>
        <dbReference type="Proteomes" id="UP000219522"/>
    </source>
</evidence>
<keyword evidence="4" id="KW-0472">Membrane</keyword>
<dbReference type="OrthoDB" id="9812878at2"/>
<keyword evidence="3 7" id="KW-0732">Signal</keyword>
<keyword evidence="9" id="KW-1185">Reference proteome</keyword>
<protein>
    <submittedName>
        <fullName evidence="8">Lipoprotein, YaeC family</fullName>
    </submittedName>
</protein>
<reference evidence="8 9" key="1">
    <citation type="submission" date="2017-09" db="EMBL/GenBank/DDBJ databases">
        <authorList>
            <person name="Varghese N."/>
            <person name="Submissions S."/>
        </authorList>
    </citation>
    <scope>NUCLEOTIDE SEQUENCE [LARGE SCALE GENOMIC DNA]</scope>
    <source>
        <strain evidence="8 9">OK806</strain>
    </source>
</reference>
<feature type="signal peptide" evidence="7">
    <location>
        <begin position="1"/>
        <end position="20"/>
    </location>
</feature>
<gene>
    <name evidence="8" type="ORF">SAMN05446927_0595</name>
</gene>
<keyword evidence="6 8" id="KW-0449">Lipoprotein</keyword>
<feature type="chain" id="PRO_5030822749" evidence="7">
    <location>
        <begin position="21"/>
        <end position="257"/>
    </location>
</feature>
<evidence type="ECO:0000256" key="6">
    <source>
        <dbReference type="ARBA" id="ARBA00023288"/>
    </source>
</evidence>
<dbReference type="PANTHER" id="PTHR30429:SF1">
    <property type="entry name" value="D-METHIONINE-BINDING LIPOPROTEIN METQ-RELATED"/>
    <property type="match status" value="1"/>
</dbReference>
<evidence type="ECO:0000256" key="1">
    <source>
        <dbReference type="ARBA" id="ARBA00004635"/>
    </source>
</evidence>
<evidence type="ECO:0000256" key="5">
    <source>
        <dbReference type="ARBA" id="ARBA00023139"/>
    </source>
</evidence>
<dbReference type="Gene3D" id="3.40.190.10">
    <property type="entry name" value="Periplasmic binding protein-like II"/>
    <property type="match status" value="2"/>
</dbReference>
<dbReference type="PANTHER" id="PTHR30429">
    <property type="entry name" value="D-METHIONINE-BINDING LIPOPROTEIN METQ"/>
    <property type="match status" value="1"/>
</dbReference>
<sequence>MKRLSFFPALVLFAASAARAALSVGVTPGPHAEIVEEVRRVAASRGLAVDVVAFADCASADAALAKGRIDADSCEDGPAFDSRRAQHGYPLARAASTITFPMALYSRKLKALSELKTGAVVAIPADPGGAARALILLQNFTLLSFRDEAGLHATPADITSNRMRLKIRQAPRAKLADTLNDASIVVMDSDDAARAGLAPARDGIGMEDARSPFASVLAVRAADRAQPWVGRLIAAYQSDDVARFILVRYQDSVRRPW</sequence>
<dbReference type="EMBL" id="OCSU01000001">
    <property type="protein sequence ID" value="SOE53115.1"/>
    <property type="molecule type" value="Genomic_DNA"/>
</dbReference>
<dbReference type="SUPFAM" id="SSF53850">
    <property type="entry name" value="Periplasmic binding protein-like II"/>
    <property type="match status" value="1"/>
</dbReference>